<keyword evidence="6 8" id="KW-0472">Membrane</keyword>
<feature type="region of interest" description="Disordered" evidence="7">
    <location>
        <begin position="250"/>
        <end position="285"/>
    </location>
</feature>
<comment type="subcellular location">
    <subcellularLocation>
        <location evidence="1">Endomembrane system</location>
        <topology evidence="1">Multi-pass membrane protein</topology>
    </subcellularLocation>
</comment>
<proteinExistence type="predicted"/>
<evidence type="ECO:0000256" key="6">
    <source>
        <dbReference type="ARBA" id="ARBA00023136"/>
    </source>
</evidence>
<evidence type="ECO:0000313" key="9">
    <source>
        <dbReference type="EMBL" id="KPV74973.1"/>
    </source>
</evidence>
<feature type="transmembrane region" description="Helical" evidence="8">
    <location>
        <begin position="12"/>
        <end position="32"/>
    </location>
</feature>
<dbReference type="Proteomes" id="UP000053890">
    <property type="component" value="Unassembled WGS sequence"/>
</dbReference>
<keyword evidence="3 8" id="KW-0812">Transmembrane</keyword>
<dbReference type="PANTHER" id="PTHR13131">
    <property type="entry name" value="CYSTINOSIN"/>
    <property type="match status" value="1"/>
</dbReference>
<dbReference type="OMA" id="WIDVIYT"/>
<evidence type="ECO:0000313" key="10">
    <source>
        <dbReference type="Proteomes" id="UP000053890"/>
    </source>
</evidence>
<dbReference type="GO" id="GO:0012505">
    <property type="term" value="C:endomembrane system"/>
    <property type="evidence" value="ECO:0007669"/>
    <property type="project" value="UniProtKB-SubCell"/>
</dbReference>
<dbReference type="InterPro" id="IPR005282">
    <property type="entry name" value="LC_transporter"/>
</dbReference>
<protein>
    <recommendedName>
        <fullName evidence="11">Cystinosin</fullName>
    </recommendedName>
</protein>
<dbReference type="RefSeq" id="XP_018271022.1">
    <property type="nucleotide sequence ID" value="XM_018413400.1"/>
</dbReference>
<dbReference type="NCBIfam" id="TIGR00951">
    <property type="entry name" value="2A43"/>
    <property type="match status" value="1"/>
</dbReference>
<evidence type="ECO:0000256" key="8">
    <source>
        <dbReference type="SAM" id="Phobius"/>
    </source>
</evidence>
<dbReference type="InterPro" id="IPR006603">
    <property type="entry name" value="PQ-loop_rpt"/>
</dbReference>
<sequence>MTNGWVALSHILGWIGTAAWSISFYPQLIINYRRKSVEGLSIDFFSLNPLGFACYTVYNVALYASPTVRRQYGERHDGHYPQAQANDIAFAVHALVFSLITLGSIFVYKRDPKQRLSKFNGAVLTFLLGSIALGTILVATRRILALDLILWLSYVKLYISTTKMLPQAWINYRRKSTVGWSIENILLDFTGGVLSLIQLVIDSWVDGDLRGIIGNPGKLGLGLLALGFDVLFMLQHFVLYRGARVDEDRDRAGDEAGAQPSSASGTTAGESEPLLGSRGRASDSV</sequence>
<reference evidence="9 10" key="1">
    <citation type="journal article" date="2015" name="Front. Microbiol.">
        <title>Genome sequence of the plant growth promoting endophytic yeast Rhodotorula graminis WP1.</title>
        <authorList>
            <person name="Firrincieli A."/>
            <person name="Otillar R."/>
            <person name="Salamov A."/>
            <person name="Schmutz J."/>
            <person name="Khan Z."/>
            <person name="Redman R.S."/>
            <person name="Fleck N.D."/>
            <person name="Lindquist E."/>
            <person name="Grigoriev I.V."/>
            <person name="Doty S.L."/>
        </authorList>
    </citation>
    <scope>NUCLEOTIDE SEQUENCE [LARGE SCALE GENOMIC DNA]</scope>
    <source>
        <strain evidence="9 10">WP1</strain>
    </source>
</reference>
<dbReference type="GO" id="GO:0015184">
    <property type="term" value="F:L-cystine transmembrane transporter activity"/>
    <property type="evidence" value="ECO:0007669"/>
    <property type="project" value="TreeGrafter"/>
</dbReference>
<evidence type="ECO:0008006" key="11">
    <source>
        <dbReference type="Google" id="ProtNLM"/>
    </source>
</evidence>
<evidence type="ECO:0000256" key="1">
    <source>
        <dbReference type="ARBA" id="ARBA00004127"/>
    </source>
</evidence>
<dbReference type="STRING" id="578459.A0A194S2L9"/>
<keyword evidence="2" id="KW-0813">Transport</keyword>
<dbReference type="EMBL" id="KQ474079">
    <property type="protein sequence ID" value="KPV74973.1"/>
    <property type="molecule type" value="Genomic_DNA"/>
</dbReference>
<name>A0A194S2L9_RHOGW</name>
<gene>
    <name evidence="9" type="ORF">RHOBADRAFT_36956</name>
</gene>
<feature type="transmembrane region" description="Helical" evidence="8">
    <location>
        <begin position="143"/>
        <end position="159"/>
    </location>
</feature>
<dbReference type="Pfam" id="PF04193">
    <property type="entry name" value="PQ-loop"/>
    <property type="match status" value="2"/>
</dbReference>
<organism evidence="9 10">
    <name type="scientific">Rhodotorula graminis (strain WP1)</name>
    <dbReference type="NCBI Taxonomy" id="578459"/>
    <lineage>
        <taxon>Eukaryota</taxon>
        <taxon>Fungi</taxon>
        <taxon>Dikarya</taxon>
        <taxon>Basidiomycota</taxon>
        <taxon>Pucciniomycotina</taxon>
        <taxon>Microbotryomycetes</taxon>
        <taxon>Sporidiobolales</taxon>
        <taxon>Sporidiobolaceae</taxon>
        <taxon>Rhodotorula</taxon>
    </lineage>
</organism>
<dbReference type="Gene3D" id="1.20.1280.290">
    <property type="match status" value="1"/>
</dbReference>
<dbReference type="OrthoDB" id="75720at2759"/>
<evidence type="ECO:0000256" key="3">
    <source>
        <dbReference type="ARBA" id="ARBA00022692"/>
    </source>
</evidence>
<keyword evidence="10" id="KW-1185">Reference proteome</keyword>
<accession>A0A194S2L9</accession>
<keyword evidence="4" id="KW-0677">Repeat</keyword>
<feature type="transmembrane region" description="Helical" evidence="8">
    <location>
        <begin position="88"/>
        <end position="107"/>
    </location>
</feature>
<evidence type="ECO:0000256" key="7">
    <source>
        <dbReference type="SAM" id="MobiDB-lite"/>
    </source>
</evidence>
<feature type="transmembrane region" description="Helical" evidence="8">
    <location>
        <begin position="180"/>
        <end position="201"/>
    </location>
</feature>
<keyword evidence="5 8" id="KW-1133">Transmembrane helix</keyword>
<evidence type="ECO:0000256" key="5">
    <source>
        <dbReference type="ARBA" id="ARBA00022989"/>
    </source>
</evidence>
<dbReference type="PANTHER" id="PTHR13131:SF5">
    <property type="entry name" value="CYSTINOSIN"/>
    <property type="match status" value="1"/>
</dbReference>
<feature type="transmembrane region" description="Helical" evidence="8">
    <location>
        <begin position="221"/>
        <end position="240"/>
    </location>
</feature>
<dbReference type="GO" id="GO:0000324">
    <property type="term" value="C:fungal-type vacuole"/>
    <property type="evidence" value="ECO:0007669"/>
    <property type="project" value="TreeGrafter"/>
</dbReference>
<dbReference type="AlphaFoldDB" id="A0A194S2L9"/>
<dbReference type="GeneID" id="28973849"/>
<evidence type="ECO:0000256" key="4">
    <source>
        <dbReference type="ARBA" id="ARBA00022737"/>
    </source>
</evidence>
<evidence type="ECO:0000256" key="2">
    <source>
        <dbReference type="ARBA" id="ARBA00022448"/>
    </source>
</evidence>
<dbReference type="SMART" id="SM00679">
    <property type="entry name" value="CTNS"/>
    <property type="match status" value="2"/>
</dbReference>
<dbReference type="GO" id="GO:0005774">
    <property type="term" value="C:vacuolar membrane"/>
    <property type="evidence" value="ECO:0007669"/>
    <property type="project" value="TreeGrafter"/>
</dbReference>
<feature type="transmembrane region" description="Helical" evidence="8">
    <location>
        <begin position="119"/>
        <end position="137"/>
    </location>
</feature>
<feature type="transmembrane region" description="Helical" evidence="8">
    <location>
        <begin position="44"/>
        <end position="64"/>
    </location>
</feature>
<feature type="compositionally biased region" description="Polar residues" evidence="7">
    <location>
        <begin position="259"/>
        <end position="269"/>
    </location>
</feature>